<dbReference type="KEGG" id="mbe:MBM_06173"/>
<dbReference type="InterPro" id="IPR017970">
    <property type="entry name" value="Homeobox_CS"/>
</dbReference>
<dbReference type="PROSITE" id="PS00027">
    <property type="entry name" value="HOMEOBOX_1"/>
    <property type="match status" value="1"/>
</dbReference>
<feature type="compositionally biased region" description="Pro residues" evidence="7">
    <location>
        <begin position="322"/>
        <end position="335"/>
    </location>
</feature>
<feature type="compositionally biased region" description="Polar residues" evidence="7">
    <location>
        <begin position="423"/>
        <end position="433"/>
    </location>
</feature>
<feature type="compositionally biased region" description="Low complexity" evidence="7">
    <location>
        <begin position="1"/>
        <end position="39"/>
    </location>
</feature>
<evidence type="ECO:0000256" key="7">
    <source>
        <dbReference type="SAM" id="MobiDB-lite"/>
    </source>
</evidence>
<keyword evidence="4 5" id="KW-0539">Nucleus</keyword>
<feature type="region of interest" description="Disordered" evidence="7">
    <location>
        <begin position="1"/>
        <end position="41"/>
    </location>
</feature>
<evidence type="ECO:0000256" key="1">
    <source>
        <dbReference type="ARBA" id="ARBA00004123"/>
    </source>
</evidence>
<dbReference type="OMA" id="KPDMDCV"/>
<dbReference type="InterPro" id="IPR009057">
    <property type="entry name" value="Homeodomain-like_sf"/>
</dbReference>
<organism evidence="9 10">
    <name type="scientific">Marssonina brunnea f. sp. multigermtubi (strain MB_m1)</name>
    <name type="common">Marssonina leaf spot fungus</name>
    <dbReference type="NCBI Taxonomy" id="1072389"/>
    <lineage>
        <taxon>Eukaryota</taxon>
        <taxon>Fungi</taxon>
        <taxon>Dikarya</taxon>
        <taxon>Ascomycota</taxon>
        <taxon>Pezizomycotina</taxon>
        <taxon>Leotiomycetes</taxon>
        <taxon>Helotiales</taxon>
        <taxon>Drepanopezizaceae</taxon>
        <taxon>Drepanopeziza</taxon>
    </lineage>
</organism>
<feature type="domain" description="Homeobox" evidence="8">
    <location>
        <begin position="65"/>
        <end position="125"/>
    </location>
</feature>
<feature type="compositionally biased region" description="Low complexity" evidence="7">
    <location>
        <begin position="260"/>
        <end position="281"/>
    </location>
</feature>
<feature type="region of interest" description="Disordered" evidence="7">
    <location>
        <begin position="260"/>
        <end position="303"/>
    </location>
</feature>
<gene>
    <name evidence="9" type="ORF">MBM_06173</name>
</gene>
<dbReference type="GO" id="GO:0000981">
    <property type="term" value="F:DNA-binding transcription factor activity, RNA polymerase II-specific"/>
    <property type="evidence" value="ECO:0007669"/>
    <property type="project" value="InterPro"/>
</dbReference>
<dbReference type="InterPro" id="IPR001356">
    <property type="entry name" value="HD"/>
</dbReference>
<dbReference type="Proteomes" id="UP000006753">
    <property type="component" value="Unassembled WGS sequence"/>
</dbReference>
<name>K1WDQ3_MARBU</name>
<dbReference type="PANTHER" id="PTHR24323:SF7">
    <property type="entry name" value="HOMEOBOX DOMAIN-CONTAINING PROTEIN"/>
    <property type="match status" value="1"/>
</dbReference>
<dbReference type="OrthoDB" id="6159439at2759"/>
<dbReference type="HOGENOM" id="CLU_033452_0_0_1"/>
<evidence type="ECO:0000256" key="5">
    <source>
        <dbReference type="PROSITE-ProRule" id="PRU00108"/>
    </source>
</evidence>
<comment type="subcellular location">
    <subcellularLocation>
        <location evidence="1 5 6">Nucleus</location>
    </subcellularLocation>
</comment>
<dbReference type="GO" id="GO:0000976">
    <property type="term" value="F:transcription cis-regulatory region binding"/>
    <property type="evidence" value="ECO:0007669"/>
    <property type="project" value="TreeGrafter"/>
</dbReference>
<dbReference type="GO" id="GO:0005634">
    <property type="term" value="C:nucleus"/>
    <property type="evidence" value="ECO:0007669"/>
    <property type="project" value="UniProtKB-SubCell"/>
</dbReference>
<feature type="compositionally biased region" description="Polar residues" evidence="7">
    <location>
        <begin position="348"/>
        <end position="366"/>
    </location>
</feature>
<dbReference type="CDD" id="cd00086">
    <property type="entry name" value="homeodomain"/>
    <property type="match status" value="1"/>
</dbReference>
<evidence type="ECO:0000259" key="8">
    <source>
        <dbReference type="PROSITE" id="PS50071"/>
    </source>
</evidence>
<feature type="compositionally biased region" description="Low complexity" evidence="7">
    <location>
        <begin position="222"/>
        <end position="231"/>
    </location>
</feature>
<keyword evidence="10" id="KW-1185">Reference proteome</keyword>
<accession>K1WDQ3</accession>
<evidence type="ECO:0000313" key="9">
    <source>
        <dbReference type="EMBL" id="EKD15545.1"/>
    </source>
</evidence>
<evidence type="ECO:0000256" key="2">
    <source>
        <dbReference type="ARBA" id="ARBA00023125"/>
    </source>
</evidence>
<keyword evidence="2 5" id="KW-0238">DNA-binding</keyword>
<dbReference type="eggNOG" id="KOG0490">
    <property type="taxonomic scope" value="Eukaryota"/>
</dbReference>
<dbReference type="InParanoid" id="K1WDQ3"/>
<feature type="region of interest" description="Disordered" evidence="7">
    <location>
        <begin position="319"/>
        <end position="379"/>
    </location>
</feature>
<dbReference type="EMBL" id="JH921441">
    <property type="protein sequence ID" value="EKD15545.1"/>
    <property type="molecule type" value="Genomic_DNA"/>
</dbReference>
<proteinExistence type="predicted"/>
<feature type="region of interest" description="Disordered" evidence="7">
    <location>
        <begin position="157"/>
        <end position="179"/>
    </location>
</feature>
<dbReference type="Pfam" id="PF00046">
    <property type="entry name" value="Homeodomain"/>
    <property type="match status" value="1"/>
</dbReference>
<dbReference type="STRING" id="1072389.K1WDQ3"/>
<protein>
    <submittedName>
        <fullName evidence="9">Homeobox domain-containing protein</fullName>
    </submittedName>
</protein>
<dbReference type="SMART" id="SM00389">
    <property type="entry name" value="HOX"/>
    <property type="match status" value="1"/>
</dbReference>
<evidence type="ECO:0000313" key="10">
    <source>
        <dbReference type="Proteomes" id="UP000006753"/>
    </source>
</evidence>
<evidence type="ECO:0000256" key="6">
    <source>
        <dbReference type="RuleBase" id="RU000682"/>
    </source>
</evidence>
<evidence type="ECO:0000256" key="3">
    <source>
        <dbReference type="ARBA" id="ARBA00023155"/>
    </source>
</evidence>
<dbReference type="InterPro" id="IPR051775">
    <property type="entry name" value="Homeobox_domain"/>
</dbReference>
<dbReference type="Gene3D" id="1.10.10.60">
    <property type="entry name" value="Homeodomain-like"/>
    <property type="match status" value="1"/>
</dbReference>
<keyword evidence="3 5" id="KW-0371">Homeobox</keyword>
<sequence>MSDATSPTPRRSSSAAPATAAAAATTARRPSNSSSGNSGEFETCLEQAAGFVAGAEGLVDSEDRLDNKQKRKRTSPADQAVLEAEYRQNPKPNKAARADIVEKVSLNEKEVQIWFQNRRQINRRKSRPLLPHEIAAFGLRSMAAMSSDPITMMDIGRCSSQGPEEHEPSSQADTVASQEVADVEDVENEVVLQKAVESPVEPEKEVEAEVEAAVEEIAASLSPPSLPQISSGTLATDSSSISAAEKTVKSLGYLSNRWNAHSSSASTPSSSKAPTYATPPTFRATQPTSCPERIDETVPTPSSHIRLSLSLDGKATLVSTIPSPPRQYAPRPPLSSEPMTPQKRMRLQRSQSALNFGSRPSMSNAGASPLLPRLPTGRSRDARSWEKICGNAEVPDELTKQAENELSGSAVAAISLLRSSGNTALKANPNKRNAPSARLDTTKQGKKAKLARTVLSVAKLQSPSKAPPKAIQDPHEFGKNRLLRSPSGDSDKENWVPQENGASSRRKPLPSGRTDKRSKSRVVLGDNHSIPSHAVDFGGNRSRKRKSAVAQGIFEDQDENAKVGEEVESFMRGEICPSKKGDLDCIQGLLSLSQGNWR</sequence>
<dbReference type="AlphaFoldDB" id="K1WDQ3"/>
<dbReference type="SUPFAM" id="SSF46689">
    <property type="entry name" value="Homeodomain-like"/>
    <property type="match status" value="1"/>
</dbReference>
<reference evidence="9 10" key="1">
    <citation type="journal article" date="2012" name="BMC Genomics">
        <title>Sequencing the genome of Marssonina brunnea reveals fungus-poplar co-evolution.</title>
        <authorList>
            <person name="Zhu S."/>
            <person name="Cao Y.-Z."/>
            <person name="Jiang C."/>
            <person name="Tan B.-Y."/>
            <person name="Wang Z."/>
            <person name="Feng S."/>
            <person name="Zhang L."/>
            <person name="Su X.-H."/>
            <person name="Brejova B."/>
            <person name="Vinar T."/>
            <person name="Xu M."/>
            <person name="Wang M.-X."/>
            <person name="Zhang S.-G."/>
            <person name="Huang M.-R."/>
            <person name="Wu R."/>
            <person name="Zhou Y."/>
        </authorList>
    </citation>
    <scope>NUCLEOTIDE SEQUENCE [LARGE SCALE GENOMIC DNA]</scope>
    <source>
        <strain evidence="9 10">MB_m1</strain>
    </source>
</reference>
<evidence type="ECO:0000256" key="4">
    <source>
        <dbReference type="ARBA" id="ARBA00023242"/>
    </source>
</evidence>
<feature type="region of interest" description="Disordered" evidence="7">
    <location>
        <begin position="423"/>
        <end position="543"/>
    </location>
</feature>
<dbReference type="PANTHER" id="PTHR24323">
    <property type="entry name" value="CEH-10 HOMEODOMAIN-CONTAINING HOMOLOG"/>
    <property type="match status" value="1"/>
</dbReference>
<dbReference type="GeneID" id="18762108"/>
<feature type="DNA-binding region" description="Homeobox" evidence="5">
    <location>
        <begin position="67"/>
        <end position="126"/>
    </location>
</feature>
<dbReference type="PROSITE" id="PS50071">
    <property type="entry name" value="HOMEOBOX_2"/>
    <property type="match status" value="1"/>
</dbReference>
<feature type="region of interest" description="Disordered" evidence="7">
    <location>
        <begin position="222"/>
        <end position="241"/>
    </location>
</feature>
<feature type="compositionally biased region" description="Polar residues" evidence="7">
    <location>
        <begin position="232"/>
        <end position="241"/>
    </location>
</feature>
<feature type="region of interest" description="Disordered" evidence="7">
    <location>
        <begin position="56"/>
        <end position="95"/>
    </location>
</feature>